<sequence>MLSVLVVMICLKDEGKQSSSQFECIPEKSAMALYSSPEERATKASIWGEPAEWGPFLQKPAVQRTRSLHSDTRAAQRHARRPPSAVRSLYVGGTVEICSSDWAERFIEKMHGGPEVCEEVREMKMAGLSCNKIIKSEQSFANAKAVTGSSFCRASITCFNTLGCSRFSLVDTFHRIDHCTHTSDILADSQDCPEHH</sequence>
<organism evidence="1 2">
    <name type="scientific">Triplophysa tibetana</name>
    <dbReference type="NCBI Taxonomy" id="1572043"/>
    <lineage>
        <taxon>Eukaryota</taxon>
        <taxon>Metazoa</taxon>
        <taxon>Chordata</taxon>
        <taxon>Craniata</taxon>
        <taxon>Vertebrata</taxon>
        <taxon>Euteleostomi</taxon>
        <taxon>Actinopterygii</taxon>
        <taxon>Neopterygii</taxon>
        <taxon>Teleostei</taxon>
        <taxon>Ostariophysi</taxon>
        <taxon>Cypriniformes</taxon>
        <taxon>Nemacheilidae</taxon>
        <taxon>Triplophysa</taxon>
    </lineage>
</organism>
<dbReference type="EMBL" id="SOYY01000020">
    <property type="protein sequence ID" value="KAA0707157.1"/>
    <property type="molecule type" value="Genomic_DNA"/>
</dbReference>
<dbReference type="Proteomes" id="UP000324632">
    <property type="component" value="Chromosome 20"/>
</dbReference>
<gene>
    <name evidence="1" type="ORF">E1301_Tti002478</name>
</gene>
<reference evidence="1 2" key="1">
    <citation type="journal article" date="2019" name="Mol. Ecol. Resour.">
        <title>Chromosome-level genome assembly of Triplophysa tibetana, a fish adapted to the harsh high-altitude environment of the Tibetan Plateau.</title>
        <authorList>
            <person name="Yang X."/>
            <person name="Liu H."/>
            <person name="Ma Z."/>
            <person name="Zou Y."/>
            <person name="Zou M."/>
            <person name="Mao Y."/>
            <person name="Li X."/>
            <person name="Wang H."/>
            <person name="Chen T."/>
            <person name="Wang W."/>
            <person name="Yang R."/>
        </authorList>
    </citation>
    <scope>NUCLEOTIDE SEQUENCE [LARGE SCALE GENOMIC DNA]</scope>
    <source>
        <strain evidence="1">TTIB1903HZAU</strain>
        <tissue evidence="1">Muscle</tissue>
    </source>
</reference>
<protein>
    <submittedName>
        <fullName evidence="1">Uncharacterized protein</fullName>
    </submittedName>
</protein>
<proteinExistence type="predicted"/>
<dbReference type="AlphaFoldDB" id="A0A5A9NFE1"/>
<comment type="caution">
    <text evidence="1">The sequence shown here is derived from an EMBL/GenBank/DDBJ whole genome shotgun (WGS) entry which is preliminary data.</text>
</comment>
<evidence type="ECO:0000313" key="1">
    <source>
        <dbReference type="EMBL" id="KAA0707157.1"/>
    </source>
</evidence>
<accession>A0A5A9NFE1</accession>
<keyword evidence="2" id="KW-1185">Reference proteome</keyword>
<name>A0A5A9NFE1_9TELE</name>
<evidence type="ECO:0000313" key="2">
    <source>
        <dbReference type="Proteomes" id="UP000324632"/>
    </source>
</evidence>